<feature type="compositionally biased region" description="Polar residues" evidence="8">
    <location>
        <begin position="42"/>
        <end position="55"/>
    </location>
</feature>
<feature type="transmembrane region" description="Helical" evidence="7">
    <location>
        <begin position="328"/>
        <end position="354"/>
    </location>
</feature>
<keyword evidence="6 7" id="KW-0472">Membrane</keyword>
<dbReference type="EMBL" id="RCUY01000005">
    <property type="protein sequence ID" value="RLP83088.1"/>
    <property type="molecule type" value="Genomic_DNA"/>
</dbReference>
<dbReference type="InterPro" id="IPR035906">
    <property type="entry name" value="MetI-like_sf"/>
</dbReference>
<feature type="transmembrane region" description="Helical" evidence="7">
    <location>
        <begin position="235"/>
        <end position="262"/>
    </location>
</feature>
<dbReference type="CDD" id="cd06261">
    <property type="entry name" value="TM_PBP2"/>
    <property type="match status" value="1"/>
</dbReference>
<evidence type="ECO:0000256" key="7">
    <source>
        <dbReference type="RuleBase" id="RU363032"/>
    </source>
</evidence>
<dbReference type="Proteomes" id="UP000269438">
    <property type="component" value="Unassembled WGS sequence"/>
</dbReference>
<dbReference type="InterPro" id="IPR045621">
    <property type="entry name" value="BPD_transp_1_N"/>
</dbReference>
<evidence type="ECO:0000256" key="2">
    <source>
        <dbReference type="ARBA" id="ARBA00022448"/>
    </source>
</evidence>
<sequence>MSLSHAADACAGRTSVSTLDQTVPPTEAVGPAAAPASVISEHGTSSEAGASTKPDTSSERPAGASTPEAESREDAVPTVASLLAEASQAEEIGRLGRIRGIASYVGHRVLDIVLVLWAAATLSFVALQLIPGNPLDKMLSGMQEATPEIRAQIAAHYGLDQPLIVQYFTYLAGVLRGDFGISYQRASPVTEVILSEIGPTAELTGWAILVAIIVSVLLALATSGRRRGARAFAQGFELVAVSVPSFWLGIILMTVFSFSLQWVPAFGTDGPGSLVLPVITLALPLIGVITQVLRERMEHVLHEPFVTTIRARGLGENRLRSRHVLRHASLPALTLTSVIFGSLLSGTAIIETLFARPGLGRVAVVAIQDRDYPVVLGFVVFAALIFIVINTIVDLLYPLLDPRLRGGHS</sequence>
<dbReference type="SUPFAM" id="SSF161098">
    <property type="entry name" value="MetI-like"/>
    <property type="match status" value="1"/>
</dbReference>
<feature type="transmembrane region" description="Helical" evidence="7">
    <location>
        <begin position="203"/>
        <end position="223"/>
    </location>
</feature>
<keyword evidence="11" id="KW-1185">Reference proteome</keyword>
<dbReference type="AlphaFoldDB" id="A0A3L7AUA6"/>
<dbReference type="OrthoDB" id="9778910at2"/>
<dbReference type="Gene3D" id="1.10.3720.10">
    <property type="entry name" value="MetI-like"/>
    <property type="match status" value="1"/>
</dbReference>
<feature type="transmembrane region" description="Helical" evidence="7">
    <location>
        <begin position="274"/>
        <end position="293"/>
    </location>
</feature>
<evidence type="ECO:0000256" key="6">
    <source>
        <dbReference type="ARBA" id="ARBA00023136"/>
    </source>
</evidence>
<comment type="subcellular location">
    <subcellularLocation>
        <location evidence="1 7">Cell membrane</location>
        <topology evidence="1 7">Multi-pass membrane protein</topology>
    </subcellularLocation>
</comment>
<evidence type="ECO:0000256" key="5">
    <source>
        <dbReference type="ARBA" id="ARBA00022989"/>
    </source>
</evidence>
<evidence type="ECO:0000313" key="11">
    <source>
        <dbReference type="Proteomes" id="UP000269438"/>
    </source>
</evidence>
<gene>
    <name evidence="10" type="ORF">D9V34_07565</name>
</gene>
<feature type="transmembrane region" description="Helical" evidence="7">
    <location>
        <begin position="374"/>
        <end position="397"/>
    </location>
</feature>
<evidence type="ECO:0000256" key="1">
    <source>
        <dbReference type="ARBA" id="ARBA00004651"/>
    </source>
</evidence>
<dbReference type="PROSITE" id="PS50928">
    <property type="entry name" value="ABC_TM1"/>
    <property type="match status" value="1"/>
</dbReference>
<dbReference type="Pfam" id="PF00528">
    <property type="entry name" value="BPD_transp_1"/>
    <property type="match status" value="1"/>
</dbReference>
<accession>A0A3L7AUA6</accession>
<name>A0A3L7AUA6_9MICO</name>
<feature type="transmembrane region" description="Helical" evidence="7">
    <location>
        <begin position="109"/>
        <end position="130"/>
    </location>
</feature>
<comment type="caution">
    <text evidence="10">The sequence shown here is derived from an EMBL/GenBank/DDBJ whole genome shotgun (WGS) entry which is preliminary data.</text>
</comment>
<dbReference type="PANTHER" id="PTHR43163">
    <property type="entry name" value="DIPEPTIDE TRANSPORT SYSTEM PERMEASE PROTEIN DPPB-RELATED"/>
    <property type="match status" value="1"/>
</dbReference>
<feature type="domain" description="ABC transmembrane type-1" evidence="9">
    <location>
        <begin position="197"/>
        <end position="397"/>
    </location>
</feature>
<dbReference type="PANTHER" id="PTHR43163:SF6">
    <property type="entry name" value="DIPEPTIDE TRANSPORT SYSTEM PERMEASE PROTEIN DPPB-RELATED"/>
    <property type="match status" value="1"/>
</dbReference>
<reference evidence="10 11" key="1">
    <citation type="submission" date="2018-10" db="EMBL/GenBank/DDBJ databases">
        <authorList>
            <person name="Li J."/>
        </authorList>
    </citation>
    <scope>NUCLEOTIDE SEQUENCE [LARGE SCALE GENOMIC DNA]</scope>
    <source>
        <strain evidence="10 11">JCM 11654</strain>
    </source>
</reference>
<keyword evidence="3" id="KW-1003">Cell membrane</keyword>
<evidence type="ECO:0000256" key="3">
    <source>
        <dbReference type="ARBA" id="ARBA00022475"/>
    </source>
</evidence>
<proteinExistence type="inferred from homology"/>
<evidence type="ECO:0000256" key="8">
    <source>
        <dbReference type="SAM" id="MobiDB-lite"/>
    </source>
</evidence>
<dbReference type="InterPro" id="IPR000515">
    <property type="entry name" value="MetI-like"/>
</dbReference>
<organism evidence="10 11">
    <name type="scientific">Mycetocola lacteus</name>
    <dbReference type="NCBI Taxonomy" id="76637"/>
    <lineage>
        <taxon>Bacteria</taxon>
        <taxon>Bacillati</taxon>
        <taxon>Actinomycetota</taxon>
        <taxon>Actinomycetes</taxon>
        <taxon>Micrococcales</taxon>
        <taxon>Microbacteriaceae</taxon>
        <taxon>Mycetocola</taxon>
    </lineage>
</organism>
<comment type="similarity">
    <text evidence="7">Belongs to the binding-protein-dependent transport system permease family.</text>
</comment>
<protein>
    <submittedName>
        <fullName evidence="10">ABC transporter permease</fullName>
    </submittedName>
</protein>
<evidence type="ECO:0000313" key="10">
    <source>
        <dbReference type="EMBL" id="RLP83088.1"/>
    </source>
</evidence>
<keyword evidence="2 7" id="KW-0813">Transport</keyword>
<keyword evidence="4 7" id="KW-0812">Transmembrane</keyword>
<dbReference type="Pfam" id="PF19300">
    <property type="entry name" value="BPD_transp_1_N"/>
    <property type="match status" value="1"/>
</dbReference>
<feature type="compositionally biased region" description="Polar residues" evidence="8">
    <location>
        <begin position="14"/>
        <end position="24"/>
    </location>
</feature>
<keyword evidence="5 7" id="KW-1133">Transmembrane helix</keyword>
<dbReference type="GO" id="GO:0055085">
    <property type="term" value="P:transmembrane transport"/>
    <property type="evidence" value="ECO:0007669"/>
    <property type="project" value="InterPro"/>
</dbReference>
<feature type="region of interest" description="Disordered" evidence="8">
    <location>
        <begin position="1"/>
        <end position="77"/>
    </location>
</feature>
<evidence type="ECO:0000259" key="9">
    <source>
        <dbReference type="PROSITE" id="PS50928"/>
    </source>
</evidence>
<dbReference type="GO" id="GO:0005886">
    <property type="term" value="C:plasma membrane"/>
    <property type="evidence" value="ECO:0007669"/>
    <property type="project" value="UniProtKB-SubCell"/>
</dbReference>
<evidence type="ECO:0000256" key="4">
    <source>
        <dbReference type="ARBA" id="ARBA00022692"/>
    </source>
</evidence>